<keyword evidence="4 6" id="KW-0808">Transferase</keyword>
<feature type="binding site" evidence="6">
    <location>
        <position position="99"/>
    </location>
    <ligand>
        <name>S-adenosyl-L-methionine</name>
        <dbReference type="ChEBI" id="CHEBI:59789"/>
    </ligand>
</feature>
<keyword evidence="3 6" id="KW-0489">Methyltransferase</keyword>
<evidence type="ECO:0000256" key="5">
    <source>
        <dbReference type="ARBA" id="ARBA00022691"/>
    </source>
</evidence>
<evidence type="ECO:0000256" key="6">
    <source>
        <dbReference type="HAMAP-Rule" id="MF_01007"/>
    </source>
</evidence>
<feature type="binding site" evidence="6">
    <location>
        <position position="124"/>
    </location>
    <ligand>
        <name>S-adenosyl-L-methionine</name>
        <dbReference type="ChEBI" id="CHEBI:59789"/>
    </ligand>
</feature>
<proteinExistence type="inferred from homology"/>
<dbReference type="InterPro" id="IPR029063">
    <property type="entry name" value="SAM-dependent_MTases_sf"/>
</dbReference>
<feature type="binding site" evidence="6">
    <location>
        <position position="72"/>
    </location>
    <ligand>
        <name>S-adenosyl-L-methionine</name>
        <dbReference type="ChEBI" id="CHEBI:59789"/>
    </ligand>
</feature>
<dbReference type="InterPro" id="IPR002903">
    <property type="entry name" value="RsmH"/>
</dbReference>
<name>A0A2T4VWM3_9HYPH</name>
<dbReference type="EC" id="2.1.1.199" evidence="6"/>
<evidence type="ECO:0000256" key="1">
    <source>
        <dbReference type="ARBA" id="ARBA00010396"/>
    </source>
</evidence>
<dbReference type="GO" id="GO:0070475">
    <property type="term" value="P:rRNA base methylation"/>
    <property type="evidence" value="ECO:0007669"/>
    <property type="project" value="UniProtKB-UniRule"/>
</dbReference>
<dbReference type="Gene3D" id="1.10.150.170">
    <property type="entry name" value="Putative methyltransferase TM0872, insert domain"/>
    <property type="match status" value="1"/>
</dbReference>
<evidence type="ECO:0000256" key="3">
    <source>
        <dbReference type="ARBA" id="ARBA00022603"/>
    </source>
</evidence>
<evidence type="ECO:0000256" key="4">
    <source>
        <dbReference type="ARBA" id="ARBA00022679"/>
    </source>
</evidence>
<dbReference type="EMBL" id="PSQJ01000007">
    <property type="protein sequence ID" value="PTL86166.1"/>
    <property type="molecule type" value="Genomic_DNA"/>
</dbReference>
<dbReference type="SUPFAM" id="SSF81799">
    <property type="entry name" value="Putative methyltransferase TM0872, insert domain"/>
    <property type="match status" value="1"/>
</dbReference>
<feature type="binding site" evidence="6">
    <location>
        <begin position="55"/>
        <end position="57"/>
    </location>
    <ligand>
        <name>S-adenosyl-L-methionine</name>
        <dbReference type="ChEBI" id="CHEBI:59789"/>
    </ligand>
</feature>
<dbReference type="InterPro" id="IPR023397">
    <property type="entry name" value="SAM-dep_MeTrfase_MraW_recog"/>
</dbReference>
<dbReference type="CDD" id="cd02440">
    <property type="entry name" value="AdoMet_MTases"/>
    <property type="match status" value="1"/>
</dbReference>
<comment type="function">
    <text evidence="6">Specifically methylates the N4 position of cytidine in position 1402 (C1402) of 16S rRNA.</text>
</comment>
<dbReference type="AlphaFoldDB" id="A0A2T4VWM3"/>
<keyword evidence="2 6" id="KW-0698">rRNA processing</keyword>
<gene>
    <name evidence="6" type="primary">rsmH</name>
    <name evidence="7" type="ORF">C4617_05210</name>
</gene>
<dbReference type="Proteomes" id="UP000240811">
    <property type="component" value="Unassembled WGS sequence"/>
</dbReference>
<dbReference type="PANTHER" id="PTHR11265">
    <property type="entry name" value="S-ADENOSYL-METHYLTRANSFERASE MRAW"/>
    <property type="match status" value="1"/>
</dbReference>
<accession>A0A2T4VWM3</accession>
<evidence type="ECO:0000256" key="2">
    <source>
        <dbReference type="ARBA" id="ARBA00022552"/>
    </source>
</evidence>
<dbReference type="Gene3D" id="3.40.50.150">
    <property type="entry name" value="Vaccinia Virus protein VP39"/>
    <property type="match status" value="1"/>
</dbReference>
<dbReference type="PIRSF" id="PIRSF004486">
    <property type="entry name" value="MraW"/>
    <property type="match status" value="1"/>
</dbReference>
<sequence length="352" mass="39016">MKSGHFKEISSARSEICCPDINYADSHIPVMLSEVVTLMNPIPGKIILDATFGAGGYSRSFCEMGANVIALDRDPLAVSQGQEIMEKYKEKFSLFNATFSQLEDYVPDGGVDGVVFDLGVSSMQIDCPERGFSFQKDGPLDMRMSCSGVSACDVINHVDVKDLIRILGILGEERQASRIAHAIVKRRQSVPFKTTHDLSSFIRDIVYINKKSRIHPSTRSFQALRMFVNDELGELVQGLLSAEKVLKCGGVLVVVSFHSLEDRIVKHFFSSRSGKVTTVGHMISNEMPPIVFYPVSKKVIVPTKNDTDKNRRSRSAKLRVGIRTSTQHMSDDISFTSLPRLPALSQFGVHNV</sequence>
<keyword evidence="6" id="KW-0963">Cytoplasm</keyword>
<comment type="catalytic activity">
    <reaction evidence="6">
        <text>cytidine(1402) in 16S rRNA + S-adenosyl-L-methionine = N(4)-methylcytidine(1402) in 16S rRNA + S-adenosyl-L-homocysteine + H(+)</text>
        <dbReference type="Rhea" id="RHEA:42928"/>
        <dbReference type="Rhea" id="RHEA-COMP:10286"/>
        <dbReference type="Rhea" id="RHEA-COMP:10287"/>
        <dbReference type="ChEBI" id="CHEBI:15378"/>
        <dbReference type="ChEBI" id="CHEBI:57856"/>
        <dbReference type="ChEBI" id="CHEBI:59789"/>
        <dbReference type="ChEBI" id="CHEBI:74506"/>
        <dbReference type="ChEBI" id="CHEBI:82748"/>
        <dbReference type="EC" id="2.1.1.199"/>
    </reaction>
</comment>
<dbReference type="GO" id="GO:0005737">
    <property type="term" value="C:cytoplasm"/>
    <property type="evidence" value="ECO:0007669"/>
    <property type="project" value="UniProtKB-SubCell"/>
</dbReference>
<evidence type="ECO:0000313" key="8">
    <source>
        <dbReference type="Proteomes" id="UP000240811"/>
    </source>
</evidence>
<comment type="subcellular location">
    <subcellularLocation>
        <location evidence="6">Cytoplasm</location>
    </subcellularLocation>
</comment>
<dbReference type="HAMAP" id="MF_01007">
    <property type="entry name" value="16SrRNA_methyltr_H"/>
    <property type="match status" value="1"/>
</dbReference>
<dbReference type="SUPFAM" id="SSF53335">
    <property type="entry name" value="S-adenosyl-L-methionine-dependent methyltransferases"/>
    <property type="match status" value="1"/>
</dbReference>
<comment type="caution">
    <text evidence="7">The sequence shown here is derived from an EMBL/GenBank/DDBJ whole genome shotgun (WGS) entry which is preliminary data.</text>
</comment>
<evidence type="ECO:0000313" key="7">
    <source>
        <dbReference type="EMBL" id="PTL86166.1"/>
    </source>
</evidence>
<dbReference type="PANTHER" id="PTHR11265:SF0">
    <property type="entry name" value="12S RRNA N4-METHYLCYTIDINE METHYLTRANSFERASE"/>
    <property type="match status" value="1"/>
</dbReference>
<feature type="binding site" evidence="6">
    <location>
        <position position="117"/>
    </location>
    <ligand>
        <name>S-adenosyl-L-methionine</name>
        <dbReference type="ChEBI" id="CHEBI:59789"/>
    </ligand>
</feature>
<organism evidence="7 8">
    <name type="scientific">Candidatus Liberibacter europaeus</name>
    <dbReference type="NCBI Taxonomy" id="744859"/>
    <lineage>
        <taxon>Bacteria</taxon>
        <taxon>Pseudomonadati</taxon>
        <taxon>Pseudomonadota</taxon>
        <taxon>Alphaproteobacteria</taxon>
        <taxon>Hyphomicrobiales</taxon>
        <taxon>Rhizobiaceae</taxon>
        <taxon>Liberibacter</taxon>
    </lineage>
</organism>
<dbReference type="NCBIfam" id="TIGR00006">
    <property type="entry name" value="16S rRNA (cytosine(1402)-N(4))-methyltransferase RsmH"/>
    <property type="match status" value="1"/>
</dbReference>
<dbReference type="GO" id="GO:0071424">
    <property type="term" value="F:rRNA (cytosine-N4-)-methyltransferase activity"/>
    <property type="evidence" value="ECO:0007669"/>
    <property type="project" value="UniProtKB-UniRule"/>
</dbReference>
<keyword evidence="5 6" id="KW-0949">S-adenosyl-L-methionine</keyword>
<reference evidence="8" key="1">
    <citation type="submission" date="2018-02" db="EMBL/GenBank/DDBJ databases">
        <title>Genome sequence of Candidatus Liberibacter europaeus.</title>
        <authorList>
            <person name="Frampton R.A."/>
            <person name="Thompson S.M."/>
            <person name="David C."/>
            <person name="Addison S.M."/>
            <person name="Smith G.R."/>
        </authorList>
    </citation>
    <scope>NUCLEOTIDE SEQUENCE [LARGE SCALE GENOMIC DNA]</scope>
</reference>
<dbReference type="Pfam" id="PF01795">
    <property type="entry name" value="Methyltransf_5"/>
    <property type="match status" value="1"/>
</dbReference>
<comment type="similarity">
    <text evidence="1 6">Belongs to the methyltransferase superfamily. RsmH family.</text>
</comment>
<protein>
    <recommendedName>
        <fullName evidence="6">Ribosomal RNA small subunit methyltransferase H</fullName>
        <ecNumber evidence="6">2.1.1.199</ecNumber>
    </recommendedName>
    <alternativeName>
        <fullName evidence="6">16S rRNA m(4)C1402 methyltransferase</fullName>
    </alternativeName>
    <alternativeName>
        <fullName evidence="6">rRNA (cytosine-N(4)-)-methyltransferase RsmH</fullName>
    </alternativeName>
</protein>